<dbReference type="GO" id="GO:0016705">
    <property type="term" value="F:oxidoreductase activity, acting on paired donors, with incorporation or reduction of molecular oxygen"/>
    <property type="evidence" value="ECO:0007669"/>
    <property type="project" value="InterPro"/>
</dbReference>
<evidence type="ECO:0000256" key="7">
    <source>
        <dbReference type="ARBA" id="ARBA00023033"/>
    </source>
</evidence>
<dbReference type="InterPro" id="IPR001128">
    <property type="entry name" value="Cyt_P450"/>
</dbReference>
<dbReference type="GO" id="GO:0004497">
    <property type="term" value="F:monooxygenase activity"/>
    <property type="evidence" value="ECO:0007669"/>
    <property type="project" value="UniProtKB-KW"/>
</dbReference>
<organism evidence="9 10">
    <name type="scientific">Chironomus riparius</name>
    <dbReference type="NCBI Taxonomy" id="315576"/>
    <lineage>
        <taxon>Eukaryota</taxon>
        <taxon>Metazoa</taxon>
        <taxon>Ecdysozoa</taxon>
        <taxon>Arthropoda</taxon>
        <taxon>Hexapoda</taxon>
        <taxon>Insecta</taxon>
        <taxon>Pterygota</taxon>
        <taxon>Neoptera</taxon>
        <taxon>Endopterygota</taxon>
        <taxon>Diptera</taxon>
        <taxon>Nematocera</taxon>
        <taxon>Chironomoidea</taxon>
        <taxon>Chironomidae</taxon>
        <taxon>Chironominae</taxon>
        <taxon>Chironomus</taxon>
    </lineage>
</organism>
<dbReference type="PANTHER" id="PTHR24291:SF50">
    <property type="entry name" value="BIFUNCTIONAL ALBAFLAVENONE MONOOXYGENASE_TERPENE SYNTHASE"/>
    <property type="match status" value="1"/>
</dbReference>
<evidence type="ECO:0008006" key="11">
    <source>
        <dbReference type="Google" id="ProtNLM"/>
    </source>
</evidence>
<name>A0A9N9S5V8_9DIPT</name>
<dbReference type="InterPro" id="IPR050196">
    <property type="entry name" value="Cytochrome_P450_Monoox"/>
</dbReference>
<gene>
    <name evidence="9" type="ORF">CHIRRI_LOCUS14704</name>
</gene>
<keyword evidence="4" id="KW-0479">Metal-binding</keyword>
<comment type="similarity">
    <text evidence="2">Belongs to the cytochrome P450 family.</text>
</comment>
<keyword evidence="7" id="KW-0503">Monooxygenase</keyword>
<keyword evidence="10" id="KW-1185">Reference proteome</keyword>
<dbReference type="InterPro" id="IPR036396">
    <property type="entry name" value="Cyt_P450_sf"/>
</dbReference>
<dbReference type="EMBL" id="OU895880">
    <property type="protein sequence ID" value="CAG9811897.1"/>
    <property type="molecule type" value="Genomic_DNA"/>
</dbReference>
<dbReference type="OrthoDB" id="1470350at2759"/>
<evidence type="ECO:0000256" key="2">
    <source>
        <dbReference type="ARBA" id="ARBA00010617"/>
    </source>
</evidence>
<keyword evidence="8" id="KW-1133">Transmembrane helix</keyword>
<keyword evidence="3" id="KW-0349">Heme</keyword>
<evidence type="ECO:0000313" key="9">
    <source>
        <dbReference type="EMBL" id="CAG9811897.1"/>
    </source>
</evidence>
<dbReference type="Gene3D" id="1.10.630.10">
    <property type="entry name" value="Cytochrome P450"/>
    <property type="match status" value="1"/>
</dbReference>
<dbReference type="PANTHER" id="PTHR24291">
    <property type="entry name" value="CYTOCHROME P450 FAMILY 4"/>
    <property type="match status" value="1"/>
</dbReference>
<keyword evidence="6" id="KW-0408">Iron</keyword>
<dbReference type="Pfam" id="PF00067">
    <property type="entry name" value="p450"/>
    <property type="match status" value="1"/>
</dbReference>
<reference evidence="9" key="1">
    <citation type="submission" date="2022-01" db="EMBL/GenBank/DDBJ databases">
        <authorList>
            <person name="King R."/>
        </authorList>
    </citation>
    <scope>NUCLEOTIDE SEQUENCE</scope>
</reference>
<evidence type="ECO:0000256" key="1">
    <source>
        <dbReference type="ARBA" id="ARBA00001971"/>
    </source>
</evidence>
<keyword evidence="5" id="KW-0560">Oxidoreductase</keyword>
<sequence>MIAFEYLILFLLVVLLAYLIQFRWKRQRLHDLAKNLPGHDGLSIFESIKLATKISRRDYIPIMSKFIKDDAPITKLWLANYLTILTKDPDFIHKIFNCSKTYNKPKVFYQMFFMDHALTPMGGDDHKRHRRILNKAFTSAVMHNLPEIFNEKAKKIVTKMEEKVGRGEFDLMDYVGALSLESFGKINLNYEIDYFQSEIYYSMKRFVEFCKLKVFVILGIVMKKVNVELAQIFKNFNNFIAKVIDSNKSRNSQENSIVQLLLDPKNHFSNQEIYEELILTTMASFATSTKTLAATLVLLAMHKDKQQKLFDEIDEIYSTESDTKFSNDFLQKFIYLDAVLKESMRIFPAIPIIGREASEEVEIEGYLIPKGTVILISIFAMHRDKKIWGDDADAFKPERFFEELTNPHAFVPFAG</sequence>
<keyword evidence="8" id="KW-0472">Membrane</keyword>
<keyword evidence="8" id="KW-0812">Transmembrane</keyword>
<reference evidence="9" key="2">
    <citation type="submission" date="2022-10" db="EMBL/GenBank/DDBJ databases">
        <authorList>
            <consortium name="ENA_rothamsted_submissions"/>
            <consortium name="culmorum"/>
            <person name="King R."/>
        </authorList>
    </citation>
    <scope>NUCLEOTIDE SEQUENCE</scope>
</reference>
<evidence type="ECO:0000256" key="3">
    <source>
        <dbReference type="ARBA" id="ARBA00022617"/>
    </source>
</evidence>
<evidence type="ECO:0000256" key="5">
    <source>
        <dbReference type="ARBA" id="ARBA00023002"/>
    </source>
</evidence>
<dbReference type="GO" id="GO:0005506">
    <property type="term" value="F:iron ion binding"/>
    <property type="evidence" value="ECO:0007669"/>
    <property type="project" value="InterPro"/>
</dbReference>
<dbReference type="SUPFAM" id="SSF48264">
    <property type="entry name" value="Cytochrome P450"/>
    <property type="match status" value="1"/>
</dbReference>
<proteinExistence type="inferred from homology"/>
<evidence type="ECO:0000256" key="4">
    <source>
        <dbReference type="ARBA" id="ARBA00022723"/>
    </source>
</evidence>
<dbReference type="Proteomes" id="UP001153620">
    <property type="component" value="Chromosome 4"/>
</dbReference>
<protein>
    <recommendedName>
        <fullName evidence="11">Cytochrome P450</fullName>
    </recommendedName>
</protein>
<feature type="transmembrane region" description="Helical" evidence="8">
    <location>
        <begin position="6"/>
        <end position="24"/>
    </location>
</feature>
<dbReference type="GO" id="GO:0020037">
    <property type="term" value="F:heme binding"/>
    <property type="evidence" value="ECO:0007669"/>
    <property type="project" value="InterPro"/>
</dbReference>
<evidence type="ECO:0000256" key="8">
    <source>
        <dbReference type="SAM" id="Phobius"/>
    </source>
</evidence>
<evidence type="ECO:0000313" key="10">
    <source>
        <dbReference type="Proteomes" id="UP001153620"/>
    </source>
</evidence>
<evidence type="ECO:0000256" key="6">
    <source>
        <dbReference type="ARBA" id="ARBA00023004"/>
    </source>
</evidence>
<comment type="cofactor">
    <cofactor evidence="1">
        <name>heme</name>
        <dbReference type="ChEBI" id="CHEBI:30413"/>
    </cofactor>
</comment>
<accession>A0A9N9S5V8</accession>
<dbReference type="AlphaFoldDB" id="A0A9N9S5V8"/>